<dbReference type="InterPro" id="IPR001469">
    <property type="entry name" value="ATP_synth_F1_dsu/esu"/>
</dbReference>
<evidence type="ECO:0000313" key="14">
    <source>
        <dbReference type="Proteomes" id="UP000177878"/>
    </source>
</evidence>
<sequence length="144" mass="15946">MSTIHFEIVTPEKTVLKEEVLQLTVPTKMGEITVLPHHFPLVASLQAGVIEIKLLDGKVETVALSGGFIEVLPNKVVILADTAERAADIDEARAEEARKRAEKLMAEKREDVDFSAVQAKIAKELARVKAVRRHRSRPGAKIEF</sequence>
<dbReference type="InterPro" id="IPR036794">
    <property type="entry name" value="ATP_F1_dsu/esu_C_sf"/>
</dbReference>
<feature type="domain" description="ATP synthase epsilon subunit C-terminal" evidence="11">
    <location>
        <begin position="88"/>
        <end position="131"/>
    </location>
</feature>
<evidence type="ECO:0000256" key="9">
    <source>
        <dbReference type="RuleBase" id="RU003656"/>
    </source>
</evidence>
<reference evidence="13 14" key="1">
    <citation type="journal article" date="2016" name="Nat. Commun.">
        <title>Thousands of microbial genomes shed light on interconnected biogeochemical processes in an aquifer system.</title>
        <authorList>
            <person name="Anantharaman K."/>
            <person name="Brown C.T."/>
            <person name="Hug L.A."/>
            <person name="Sharon I."/>
            <person name="Castelle C.J."/>
            <person name="Probst A.J."/>
            <person name="Thomas B.C."/>
            <person name="Singh A."/>
            <person name="Wilkins M.J."/>
            <person name="Karaoz U."/>
            <person name="Brodie E.L."/>
            <person name="Williams K.H."/>
            <person name="Hubbard S.S."/>
            <person name="Banfield J.F."/>
        </authorList>
    </citation>
    <scope>NUCLEOTIDE SEQUENCE [LARGE SCALE GENOMIC DNA]</scope>
</reference>
<dbReference type="Pfam" id="PF02823">
    <property type="entry name" value="ATP-synt_DE_N"/>
    <property type="match status" value="1"/>
</dbReference>
<dbReference type="Gene3D" id="1.20.5.440">
    <property type="entry name" value="ATP synthase delta/epsilon subunit, C-terminal domain"/>
    <property type="match status" value="1"/>
</dbReference>
<keyword evidence="6 8" id="KW-0139">CF(1)</keyword>
<comment type="caution">
    <text evidence="13">The sequence shown here is derived from an EMBL/GenBank/DDBJ whole genome shotgun (WGS) entry which is preliminary data.</text>
</comment>
<keyword evidence="8" id="KW-0375">Hydrogen ion transport</keyword>
<feature type="coiled-coil region" evidence="10">
    <location>
        <begin position="80"/>
        <end position="111"/>
    </location>
</feature>
<evidence type="ECO:0000256" key="2">
    <source>
        <dbReference type="ARBA" id="ARBA00005712"/>
    </source>
</evidence>
<dbReference type="Gene3D" id="2.60.15.10">
    <property type="entry name" value="F0F1 ATP synthase delta/epsilon subunit, N-terminal"/>
    <property type="match status" value="1"/>
</dbReference>
<name>A0A1F5RX83_9BACT</name>
<dbReference type="SUPFAM" id="SSF51344">
    <property type="entry name" value="Epsilon subunit of F1F0-ATP synthase N-terminal domain"/>
    <property type="match status" value="1"/>
</dbReference>
<dbReference type="HAMAP" id="MF_00530">
    <property type="entry name" value="ATP_synth_epsil_bac"/>
    <property type="match status" value="1"/>
</dbReference>
<evidence type="ECO:0000256" key="4">
    <source>
        <dbReference type="ARBA" id="ARBA00023065"/>
    </source>
</evidence>
<keyword evidence="8" id="KW-1003">Cell membrane</keyword>
<comment type="function">
    <text evidence="8">Produces ATP from ADP in the presence of a proton gradient across the membrane.</text>
</comment>
<dbReference type="GO" id="GO:0045259">
    <property type="term" value="C:proton-transporting ATP synthase complex"/>
    <property type="evidence" value="ECO:0007669"/>
    <property type="project" value="UniProtKB-KW"/>
</dbReference>
<dbReference type="PANTHER" id="PTHR13822:SF10">
    <property type="entry name" value="ATP SYNTHASE EPSILON CHAIN, CHLOROPLASTIC"/>
    <property type="match status" value="1"/>
</dbReference>
<evidence type="ECO:0000256" key="3">
    <source>
        <dbReference type="ARBA" id="ARBA00022448"/>
    </source>
</evidence>
<dbReference type="NCBIfam" id="NF009980">
    <property type="entry name" value="PRK13446.1"/>
    <property type="match status" value="1"/>
</dbReference>
<accession>A0A1F5RX83</accession>
<dbReference type="InterPro" id="IPR036771">
    <property type="entry name" value="ATPsynth_dsu/esu_N"/>
</dbReference>
<keyword evidence="10" id="KW-0175">Coiled coil</keyword>
<dbReference type="GO" id="GO:0005524">
    <property type="term" value="F:ATP binding"/>
    <property type="evidence" value="ECO:0007669"/>
    <property type="project" value="UniProtKB-UniRule"/>
</dbReference>
<comment type="similarity">
    <text evidence="2 8 9">Belongs to the ATPase epsilon chain family.</text>
</comment>
<dbReference type="InterPro" id="IPR020547">
    <property type="entry name" value="ATP_synth_F1_esu_C"/>
</dbReference>
<feature type="domain" description="ATP synthase F1 complex delta/epsilon subunit N-terminal" evidence="12">
    <location>
        <begin position="4"/>
        <end position="83"/>
    </location>
</feature>
<comment type="subunit">
    <text evidence="8 9">F-type ATPases have 2 components, CF(1) - the catalytic core - and CF(0) - the membrane proton channel. CF(1) has five subunits: alpha(3), beta(3), gamma(1), delta(1), epsilon(1). CF(0) has three main subunits: a, b and c.</text>
</comment>
<dbReference type="NCBIfam" id="NF001847">
    <property type="entry name" value="PRK00571.1-4"/>
    <property type="match status" value="1"/>
</dbReference>
<dbReference type="GO" id="GO:0005886">
    <property type="term" value="C:plasma membrane"/>
    <property type="evidence" value="ECO:0007669"/>
    <property type="project" value="UniProtKB-SubCell"/>
</dbReference>
<dbReference type="Proteomes" id="UP000177878">
    <property type="component" value="Unassembled WGS sequence"/>
</dbReference>
<dbReference type="EMBL" id="MFFV01000045">
    <property type="protein sequence ID" value="OGF18843.1"/>
    <property type="molecule type" value="Genomic_DNA"/>
</dbReference>
<keyword evidence="4 8" id="KW-0406">Ion transport</keyword>
<evidence type="ECO:0000259" key="11">
    <source>
        <dbReference type="Pfam" id="PF00401"/>
    </source>
</evidence>
<evidence type="ECO:0000256" key="1">
    <source>
        <dbReference type="ARBA" id="ARBA00004202"/>
    </source>
</evidence>
<proteinExistence type="inferred from homology"/>
<organism evidence="13 14">
    <name type="scientific">Candidatus Falkowbacteria bacterium RIFCSPLOWO2_02_FULL_45_15</name>
    <dbReference type="NCBI Taxonomy" id="1797988"/>
    <lineage>
        <taxon>Bacteria</taxon>
        <taxon>Candidatus Falkowiibacteriota</taxon>
    </lineage>
</organism>
<comment type="subcellular location">
    <subcellularLocation>
        <location evidence="1 8">Cell membrane</location>
        <topology evidence="1 8">Peripheral membrane protein</topology>
    </subcellularLocation>
</comment>
<dbReference type="NCBIfam" id="TIGR01216">
    <property type="entry name" value="ATP_synt_epsi"/>
    <property type="match status" value="1"/>
</dbReference>
<evidence type="ECO:0000256" key="8">
    <source>
        <dbReference type="HAMAP-Rule" id="MF_00530"/>
    </source>
</evidence>
<dbReference type="PANTHER" id="PTHR13822">
    <property type="entry name" value="ATP SYNTHASE DELTA/EPSILON CHAIN"/>
    <property type="match status" value="1"/>
</dbReference>
<dbReference type="STRING" id="1797988.A3I35_01295"/>
<dbReference type="Pfam" id="PF00401">
    <property type="entry name" value="ATP-synt_DE"/>
    <property type="match status" value="1"/>
</dbReference>
<keyword evidence="7 8" id="KW-0066">ATP synthesis</keyword>
<evidence type="ECO:0000256" key="7">
    <source>
        <dbReference type="ARBA" id="ARBA00023310"/>
    </source>
</evidence>
<dbReference type="InterPro" id="IPR020546">
    <property type="entry name" value="ATP_synth_F1_dsu/esu_N"/>
</dbReference>
<evidence type="ECO:0000256" key="10">
    <source>
        <dbReference type="SAM" id="Coils"/>
    </source>
</evidence>
<protein>
    <recommendedName>
        <fullName evidence="8">ATP synthase epsilon chain</fullName>
    </recommendedName>
    <alternativeName>
        <fullName evidence="8">ATP synthase F1 sector epsilon subunit</fullName>
    </alternativeName>
    <alternativeName>
        <fullName evidence="8">F-ATPase epsilon subunit</fullName>
    </alternativeName>
</protein>
<dbReference type="SUPFAM" id="SSF46604">
    <property type="entry name" value="Epsilon subunit of F1F0-ATP synthase C-terminal domain"/>
    <property type="match status" value="1"/>
</dbReference>
<evidence type="ECO:0000259" key="12">
    <source>
        <dbReference type="Pfam" id="PF02823"/>
    </source>
</evidence>
<dbReference type="AlphaFoldDB" id="A0A1F5RX83"/>
<keyword evidence="5 8" id="KW-0472">Membrane</keyword>
<evidence type="ECO:0000256" key="5">
    <source>
        <dbReference type="ARBA" id="ARBA00023136"/>
    </source>
</evidence>
<evidence type="ECO:0000313" key="13">
    <source>
        <dbReference type="EMBL" id="OGF18843.1"/>
    </source>
</evidence>
<evidence type="ECO:0000256" key="6">
    <source>
        <dbReference type="ARBA" id="ARBA00023196"/>
    </source>
</evidence>
<gene>
    <name evidence="8" type="primary">atpC</name>
    <name evidence="13" type="ORF">A3I35_01295</name>
</gene>
<dbReference type="GO" id="GO:0046933">
    <property type="term" value="F:proton-transporting ATP synthase activity, rotational mechanism"/>
    <property type="evidence" value="ECO:0007669"/>
    <property type="project" value="UniProtKB-UniRule"/>
</dbReference>
<dbReference type="CDD" id="cd12152">
    <property type="entry name" value="F1-ATPase_delta"/>
    <property type="match status" value="1"/>
</dbReference>
<keyword evidence="3 8" id="KW-0813">Transport</keyword>